<evidence type="ECO:0000313" key="9">
    <source>
        <dbReference type="Proteomes" id="UP000028091"/>
    </source>
</evidence>
<protein>
    <recommendedName>
        <fullName evidence="6">RNA polymerase sigma factor SigI</fullName>
    </recommendedName>
</protein>
<dbReference type="PANTHER" id="PTHR30385:SF6">
    <property type="entry name" value="RNA POLYMERASE SIGMA FACTOR SIGI"/>
    <property type="match status" value="1"/>
</dbReference>
<proteinExistence type="inferred from homology"/>
<feature type="domain" description="RNA polymerase sigma-70 region 2" evidence="7">
    <location>
        <begin position="36"/>
        <end position="106"/>
    </location>
</feature>
<evidence type="ECO:0000256" key="6">
    <source>
        <dbReference type="HAMAP-Rule" id="MF_02064"/>
    </source>
</evidence>
<comment type="activity regulation">
    <text evidence="6">Negatively regulated by the anti-sigma-I factor RsgI.</text>
</comment>
<comment type="function">
    <text evidence="6">Sigma factors are initiation factors that promote the attachment of RNA polymerase to specific initiation sites and are then released.</text>
</comment>
<name>A0A081LA28_9BACI</name>
<comment type="caution">
    <text evidence="8">The sequence shown here is derived from an EMBL/GenBank/DDBJ whole genome shotgun (WGS) entry which is preliminary data.</text>
</comment>
<evidence type="ECO:0000256" key="1">
    <source>
        <dbReference type="ARBA" id="ARBA00022490"/>
    </source>
</evidence>
<sequence length="251" mass="29229">MKPLLSLLFKKGKKKQTLEQSAISIQQGDSELQNALIEQYKPFVAKTVSSVCKRYIDEKDDEFSIGLIAFNEAIEKYSAEKGNSLLAFAELIIKRKVIDYIRKEARNAPTVQMDLQESENGEYSQSMIEAELSANEYRRLIEQEQRREEIEHFKERLKVYGLTFQELLEHSPKHADARQNAIKVAHTLVEHDELRMILFQKKQLPVKQLEKLVEVSRKTIERNRKYIIAMAIIMTGDYVYLKDYLKGVLNS</sequence>
<keyword evidence="4 6" id="KW-0238">DNA-binding</keyword>
<dbReference type="GO" id="GO:0006352">
    <property type="term" value="P:DNA-templated transcription initiation"/>
    <property type="evidence" value="ECO:0007669"/>
    <property type="project" value="UniProtKB-UniRule"/>
</dbReference>
<evidence type="ECO:0000256" key="4">
    <source>
        <dbReference type="ARBA" id="ARBA00023125"/>
    </source>
</evidence>
<dbReference type="EMBL" id="JOTP01000012">
    <property type="protein sequence ID" value="KEP26104.1"/>
    <property type="molecule type" value="Genomic_DNA"/>
</dbReference>
<dbReference type="RefSeq" id="WP_034322149.1">
    <property type="nucleotide sequence ID" value="NZ_JOTP01000012.1"/>
</dbReference>
<dbReference type="InterPro" id="IPR014284">
    <property type="entry name" value="RNA_pol_sigma-70_dom"/>
</dbReference>
<evidence type="ECO:0000256" key="3">
    <source>
        <dbReference type="ARBA" id="ARBA00023082"/>
    </source>
</evidence>
<evidence type="ECO:0000256" key="5">
    <source>
        <dbReference type="ARBA" id="ARBA00023163"/>
    </source>
</evidence>
<dbReference type="PANTHER" id="PTHR30385">
    <property type="entry name" value="SIGMA FACTOR F FLAGELLAR"/>
    <property type="match status" value="1"/>
</dbReference>
<keyword evidence="9" id="KW-1185">Reference proteome</keyword>
<accession>A0A081LA28</accession>
<dbReference type="InterPro" id="IPR014244">
    <property type="entry name" value="RNA_pol_sigma-I"/>
</dbReference>
<evidence type="ECO:0000259" key="7">
    <source>
        <dbReference type="Pfam" id="PF04542"/>
    </source>
</evidence>
<dbReference type="GO" id="GO:0003677">
    <property type="term" value="F:DNA binding"/>
    <property type="evidence" value="ECO:0007669"/>
    <property type="project" value="UniProtKB-UniRule"/>
</dbReference>
<reference evidence="8 9" key="1">
    <citation type="submission" date="2012-09" db="EMBL/GenBank/DDBJ databases">
        <title>Genome Sequence of Bacillus sp. DW5-4.</title>
        <authorList>
            <person name="Lai Q."/>
            <person name="Liu Y."/>
            <person name="Shao Z."/>
        </authorList>
    </citation>
    <scope>NUCLEOTIDE SEQUENCE [LARGE SCALE GENOMIC DNA]</scope>
    <source>
        <strain evidence="8 9">DW5-4</strain>
    </source>
</reference>
<comment type="subcellular location">
    <subcellularLocation>
        <location evidence="6">Cytoplasm</location>
    </subcellularLocation>
</comment>
<dbReference type="OrthoDB" id="3190733at2"/>
<keyword evidence="1 6" id="KW-0963">Cytoplasm</keyword>
<dbReference type="HAMAP" id="MF_02064">
    <property type="entry name" value="Sigma70_SigI"/>
    <property type="match status" value="1"/>
</dbReference>
<gene>
    <name evidence="6" type="primary">sigI</name>
    <name evidence="8" type="ORF">BA70_03570</name>
</gene>
<dbReference type="NCBIfam" id="TIGR02937">
    <property type="entry name" value="sigma70-ECF"/>
    <property type="match status" value="1"/>
</dbReference>
<feature type="DNA-binding region" description="H-T-H motif" evidence="6">
    <location>
        <begin position="206"/>
        <end position="225"/>
    </location>
</feature>
<evidence type="ECO:0000256" key="2">
    <source>
        <dbReference type="ARBA" id="ARBA00023015"/>
    </source>
</evidence>
<evidence type="ECO:0000313" key="8">
    <source>
        <dbReference type="EMBL" id="KEP26104.1"/>
    </source>
</evidence>
<comment type="subunit">
    <text evidence="6">Interacts with RsgI.</text>
</comment>
<dbReference type="eggNOG" id="COG1191">
    <property type="taxonomic scope" value="Bacteria"/>
</dbReference>
<keyword evidence="2 6" id="KW-0805">Transcription regulation</keyword>
<dbReference type="Gene3D" id="1.10.1740.10">
    <property type="match status" value="1"/>
</dbReference>
<dbReference type="NCBIfam" id="NF006172">
    <property type="entry name" value="PRK08311.1-3"/>
    <property type="match status" value="1"/>
</dbReference>
<dbReference type="InterPro" id="IPR013325">
    <property type="entry name" value="RNA_pol_sigma_r2"/>
</dbReference>
<dbReference type="NCBIfam" id="TIGR02895">
    <property type="entry name" value="spore_sigI"/>
    <property type="match status" value="1"/>
</dbReference>
<dbReference type="SUPFAM" id="SSF88946">
    <property type="entry name" value="Sigma2 domain of RNA polymerase sigma factors"/>
    <property type="match status" value="1"/>
</dbReference>
<dbReference type="Proteomes" id="UP000028091">
    <property type="component" value="Unassembled WGS sequence"/>
</dbReference>
<keyword evidence="5 6" id="KW-0804">Transcription</keyword>
<dbReference type="Pfam" id="PF04542">
    <property type="entry name" value="Sigma70_r2"/>
    <property type="match status" value="1"/>
</dbReference>
<organism evidence="8 9">
    <name type="scientific">Bacillus zhangzhouensis</name>
    <dbReference type="NCBI Taxonomy" id="1178540"/>
    <lineage>
        <taxon>Bacteria</taxon>
        <taxon>Bacillati</taxon>
        <taxon>Bacillota</taxon>
        <taxon>Bacilli</taxon>
        <taxon>Bacillales</taxon>
        <taxon>Bacillaceae</taxon>
        <taxon>Bacillus</taxon>
    </lineage>
</organism>
<dbReference type="GO" id="GO:0016987">
    <property type="term" value="F:sigma factor activity"/>
    <property type="evidence" value="ECO:0007669"/>
    <property type="project" value="UniProtKB-UniRule"/>
</dbReference>
<keyword evidence="6" id="KW-0346">Stress response</keyword>
<keyword evidence="3 6" id="KW-0731">Sigma factor</keyword>
<dbReference type="InterPro" id="IPR007627">
    <property type="entry name" value="RNA_pol_sigma70_r2"/>
</dbReference>
<dbReference type="AlphaFoldDB" id="A0A081LA28"/>
<dbReference type="PIRSF" id="PIRSF038953">
    <property type="entry name" value="SigI"/>
    <property type="match status" value="1"/>
</dbReference>
<comment type="similarity">
    <text evidence="6">Belongs to the sigma-70 factor family. SigI subfamily.</text>
</comment>
<feature type="short sequence motif" description="Polymerase core binding" evidence="6">
    <location>
        <begin position="61"/>
        <end position="74"/>
    </location>
</feature>
<dbReference type="GO" id="GO:0005737">
    <property type="term" value="C:cytoplasm"/>
    <property type="evidence" value="ECO:0007669"/>
    <property type="project" value="UniProtKB-SubCell"/>
</dbReference>